<dbReference type="AlphaFoldDB" id="A0A1C6GFE8"/>
<name>A0A1C6GFE8_9FIRM</name>
<dbReference type="Gene3D" id="3.40.630.10">
    <property type="entry name" value="Zn peptidases"/>
    <property type="match status" value="1"/>
</dbReference>
<keyword evidence="1 4" id="KW-0378">Hydrolase</keyword>
<comment type="cofactor">
    <cofactor evidence="2">
        <name>Mn(2+)</name>
        <dbReference type="ChEBI" id="CHEBI:29035"/>
    </cofactor>
    <text evidence="2">The Mn(2+) ion enhances activity.</text>
</comment>
<organism evidence="4">
    <name type="scientific">uncultured Anaerotruncus sp</name>
    <dbReference type="NCBI Taxonomy" id="905011"/>
    <lineage>
        <taxon>Bacteria</taxon>
        <taxon>Bacillati</taxon>
        <taxon>Bacillota</taxon>
        <taxon>Clostridia</taxon>
        <taxon>Eubacteriales</taxon>
        <taxon>Oscillospiraceae</taxon>
        <taxon>Anaerotruncus</taxon>
        <taxon>environmental samples</taxon>
    </lineage>
</organism>
<dbReference type="PANTHER" id="PTHR11014">
    <property type="entry name" value="PEPTIDASE M20 FAMILY MEMBER"/>
    <property type="match status" value="1"/>
</dbReference>
<feature type="binding site" evidence="2">
    <location>
        <position position="159"/>
    </location>
    <ligand>
        <name>Mn(2+)</name>
        <dbReference type="ChEBI" id="CHEBI:29035"/>
        <label>2</label>
    </ligand>
</feature>
<dbReference type="InterPro" id="IPR017439">
    <property type="entry name" value="Amidohydrolase"/>
</dbReference>
<dbReference type="SUPFAM" id="SSF55031">
    <property type="entry name" value="Bacterial exopeptidase dimerisation domain"/>
    <property type="match status" value="1"/>
</dbReference>
<sequence length="391" mass="42629">MNTLLQEAKELEQQLIADRRYLHQNPELGFELPITTAYVKKRLGEMGYQIKDICPCGFTAAIGDPAGKTILLRADMDALPVKEETDEPFKSENGNMHACGHDTHTAMQLGAAQLLKDHEKELKGQVVLCFQPAEEPIKGAIAMIENGVLEGVDAVFGLHTSIPLKAGSVRLLAGPMLASSDIFKIDIQGKGAHGALPETGIDPVNVASHINIALQTILTREVSALQPVVLTFGSICAGEAANVIPESCQMQGTLRCFDPEIRQFAKQRMEEIIHSTAATFRATATVSYLAETPPTYNDPTFAREMQGYIRQTIGEEDTITEGPRIMGSDDFSYYSDLRTGAMFHIGMGSREEGYTYGLHNPKAVFSEKSLAVGAAVFAACSIEWLRAHRDD</sequence>
<dbReference type="NCBIfam" id="TIGR01891">
    <property type="entry name" value="amidohydrolases"/>
    <property type="match status" value="1"/>
</dbReference>
<dbReference type="GO" id="GO:0019877">
    <property type="term" value="P:diaminopimelate biosynthetic process"/>
    <property type="evidence" value="ECO:0007669"/>
    <property type="project" value="UniProtKB-ARBA"/>
</dbReference>
<dbReference type="InterPro" id="IPR036264">
    <property type="entry name" value="Bact_exopeptidase_dim_dom"/>
</dbReference>
<dbReference type="Gene3D" id="3.30.70.360">
    <property type="match status" value="1"/>
</dbReference>
<feature type="binding site" evidence="2">
    <location>
        <position position="359"/>
    </location>
    <ligand>
        <name>Mn(2+)</name>
        <dbReference type="ChEBI" id="CHEBI:29035"/>
        <label>2</label>
    </ligand>
</feature>
<dbReference type="PIRSF" id="PIRSF005962">
    <property type="entry name" value="Pept_M20D_amidohydro"/>
    <property type="match status" value="1"/>
</dbReference>
<dbReference type="EMBL" id="FMHG01000001">
    <property type="protein sequence ID" value="SCJ44048.1"/>
    <property type="molecule type" value="Genomic_DNA"/>
</dbReference>
<dbReference type="EC" id="3.-.-.-" evidence="4"/>
<evidence type="ECO:0000256" key="2">
    <source>
        <dbReference type="PIRSR" id="PIRSR005962-1"/>
    </source>
</evidence>
<accession>A0A1C6GFE8</accession>
<dbReference type="PANTHER" id="PTHR11014:SF63">
    <property type="entry name" value="METALLOPEPTIDASE, PUTATIVE (AFU_ORTHOLOGUE AFUA_6G09600)-RELATED"/>
    <property type="match status" value="1"/>
</dbReference>
<evidence type="ECO:0000259" key="3">
    <source>
        <dbReference type="Pfam" id="PF07687"/>
    </source>
</evidence>
<reference evidence="4" key="1">
    <citation type="submission" date="2015-09" db="EMBL/GenBank/DDBJ databases">
        <authorList>
            <consortium name="Pathogen Informatics"/>
        </authorList>
    </citation>
    <scope>NUCLEOTIDE SEQUENCE</scope>
    <source>
        <strain evidence="4">2789STDY5834896</strain>
    </source>
</reference>
<feature type="domain" description="Peptidase M20 dimerisation" evidence="3">
    <location>
        <begin position="183"/>
        <end position="276"/>
    </location>
</feature>
<dbReference type="Pfam" id="PF07687">
    <property type="entry name" value="M20_dimer"/>
    <property type="match status" value="1"/>
</dbReference>
<dbReference type="InterPro" id="IPR011650">
    <property type="entry name" value="Peptidase_M20_dimer"/>
</dbReference>
<keyword evidence="2" id="KW-0479">Metal-binding</keyword>
<evidence type="ECO:0000256" key="1">
    <source>
        <dbReference type="ARBA" id="ARBA00022801"/>
    </source>
</evidence>
<dbReference type="GO" id="GO:0050118">
    <property type="term" value="F:N-acetyldiaminopimelate deacetylase activity"/>
    <property type="evidence" value="ECO:0007669"/>
    <property type="project" value="UniProtKB-ARBA"/>
</dbReference>
<dbReference type="FunFam" id="3.30.70.360:FF:000001">
    <property type="entry name" value="N-acetyldiaminopimelate deacetylase"/>
    <property type="match status" value="1"/>
</dbReference>
<dbReference type="Pfam" id="PF01546">
    <property type="entry name" value="Peptidase_M20"/>
    <property type="match status" value="1"/>
</dbReference>
<evidence type="ECO:0000313" key="4">
    <source>
        <dbReference type="EMBL" id="SCJ44048.1"/>
    </source>
</evidence>
<dbReference type="GO" id="GO:0046872">
    <property type="term" value="F:metal ion binding"/>
    <property type="evidence" value="ECO:0007669"/>
    <property type="project" value="UniProtKB-KW"/>
</dbReference>
<feature type="binding site" evidence="2">
    <location>
        <position position="101"/>
    </location>
    <ligand>
        <name>Mn(2+)</name>
        <dbReference type="ChEBI" id="CHEBI:29035"/>
        <label>2</label>
    </ligand>
</feature>
<keyword evidence="2" id="KW-0464">Manganese</keyword>
<dbReference type="SUPFAM" id="SSF53187">
    <property type="entry name" value="Zn-dependent exopeptidases"/>
    <property type="match status" value="1"/>
</dbReference>
<feature type="binding site" evidence="2">
    <location>
        <position position="99"/>
    </location>
    <ligand>
        <name>Mn(2+)</name>
        <dbReference type="ChEBI" id="CHEBI:29035"/>
        <label>2</label>
    </ligand>
</feature>
<protein>
    <submittedName>
        <fullName evidence="4">Uncharacterized hydrolase YxeP</fullName>
        <ecNumber evidence="4">3.-.-.-</ecNumber>
    </submittedName>
</protein>
<feature type="binding site" evidence="2">
    <location>
        <position position="135"/>
    </location>
    <ligand>
        <name>Mn(2+)</name>
        <dbReference type="ChEBI" id="CHEBI:29035"/>
        <label>2</label>
    </ligand>
</feature>
<dbReference type="InterPro" id="IPR002933">
    <property type="entry name" value="Peptidase_M20"/>
</dbReference>
<gene>
    <name evidence="4" type="primary">yxeP_1</name>
    <name evidence="4" type="ORF">SAMEA3545359_00362</name>
</gene>
<dbReference type="CDD" id="cd03886">
    <property type="entry name" value="M20_Acy1"/>
    <property type="match status" value="1"/>
</dbReference>
<proteinExistence type="predicted"/>